<proteinExistence type="predicted"/>
<dbReference type="AlphaFoldDB" id="A0A1D7XI09"/>
<protein>
    <submittedName>
        <fullName evidence="2">Uncharacterized protein</fullName>
    </submittedName>
</protein>
<keyword evidence="1" id="KW-0812">Transmembrane</keyword>
<evidence type="ECO:0000313" key="3">
    <source>
        <dbReference type="Proteomes" id="UP000094652"/>
    </source>
</evidence>
<dbReference type="Proteomes" id="UP000094652">
    <property type="component" value="Chromosome"/>
</dbReference>
<dbReference type="EMBL" id="CP017253">
    <property type="protein sequence ID" value="AOR22810.1"/>
    <property type="molecule type" value="Genomic_DNA"/>
</dbReference>
<evidence type="ECO:0000256" key="1">
    <source>
        <dbReference type="SAM" id="Phobius"/>
    </source>
</evidence>
<keyword evidence="1" id="KW-1133">Transmembrane helix</keyword>
<sequence length="63" mass="7322">MFLGLYLVTDNIMRVLQEYIPSTLYYIIHDFMRHTPQVIIGVAIVVLGIKLVMGKKREREVDA</sequence>
<name>A0A1D7XI09_9CLOT</name>
<feature type="transmembrane region" description="Helical" evidence="1">
    <location>
        <begin position="34"/>
        <end position="53"/>
    </location>
</feature>
<dbReference type="KEGG" id="ctae:BGI42_03380"/>
<reference evidence="3" key="1">
    <citation type="submission" date="2016-09" db="EMBL/GenBank/DDBJ databases">
        <title>Genomics of Clostridium taeniosporum, an organism which forms endospores with ribbon-like appendages.</title>
        <authorList>
            <person name="Walker J.R."/>
        </authorList>
    </citation>
    <scope>NUCLEOTIDE SEQUENCE [LARGE SCALE GENOMIC DNA]</scope>
    <source>
        <strain evidence="3">1/k</strain>
    </source>
</reference>
<gene>
    <name evidence="2" type="ORF">BGI42_03380</name>
</gene>
<accession>A0A1D7XI09</accession>
<keyword evidence="3" id="KW-1185">Reference proteome</keyword>
<evidence type="ECO:0000313" key="2">
    <source>
        <dbReference type="EMBL" id="AOR22810.1"/>
    </source>
</evidence>
<organism evidence="2 3">
    <name type="scientific">Clostridium taeniosporum</name>
    <dbReference type="NCBI Taxonomy" id="394958"/>
    <lineage>
        <taxon>Bacteria</taxon>
        <taxon>Bacillati</taxon>
        <taxon>Bacillota</taxon>
        <taxon>Clostridia</taxon>
        <taxon>Eubacteriales</taxon>
        <taxon>Clostridiaceae</taxon>
        <taxon>Clostridium</taxon>
    </lineage>
</organism>
<keyword evidence="1" id="KW-0472">Membrane</keyword>
<dbReference type="STRING" id="394958.BGI42_03380"/>